<dbReference type="EMBL" id="AP014940">
    <property type="protein sequence ID" value="BAV96090.1"/>
    <property type="molecule type" value="Genomic_DNA"/>
</dbReference>
<gene>
    <name evidence="2" type="ORF">LEN_0603</name>
</gene>
<dbReference type="InterPro" id="IPR042258">
    <property type="entry name" value="DGOK_N"/>
</dbReference>
<dbReference type="GO" id="GO:0008671">
    <property type="term" value="F:2-dehydro-3-deoxygalactonokinase activity"/>
    <property type="evidence" value="ECO:0007669"/>
    <property type="project" value="InterPro"/>
</dbReference>
<dbReference type="KEGG" id="lem:LEN_0603"/>
<dbReference type="InterPro" id="IPR042257">
    <property type="entry name" value="DGOK_C"/>
</dbReference>
<evidence type="ECO:0000256" key="1">
    <source>
        <dbReference type="SAM" id="MobiDB-lite"/>
    </source>
</evidence>
<reference evidence="2 3" key="1">
    <citation type="journal article" date="2017" name="DNA Res.">
        <title>Complete genome sequence and expression profile of the commercial lytic enzyme producer Lysobacter enzymogenes M497-1.</title>
        <authorList>
            <person name="Takami H."/>
            <person name="Toyoda A."/>
            <person name="Uchiyama I."/>
            <person name="Itoh T."/>
            <person name="Takaki Y."/>
            <person name="Arai W."/>
            <person name="Nishi S."/>
            <person name="Kawai M."/>
            <person name="Shinya K."/>
            <person name="Ikeda H."/>
        </authorList>
    </citation>
    <scope>NUCLEOTIDE SEQUENCE [LARGE SCALE GENOMIC DNA]</scope>
    <source>
        <strain evidence="2 3">M497-1</strain>
    </source>
</reference>
<protein>
    <submittedName>
        <fullName evidence="2">2-dehydro-3-deoxygalactonokinase superfamily</fullName>
    </submittedName>
</protein>
<proteinExistence type="predicted"/>
<dbReference type="Gene3D" id="3.30.420.310">
    <property type="entry name" value="2-keto-3-deoxy-galactonokinase, C-terminal domain"/>
    <property type="match status" value="1"/>
</dbReference>
<dbReference type="Proteomes" id="UP000218824">
    <property type="component" value="Chromosome"/>
</dbReference>
<sequence length="362" mass="38144">MNERDFRPAMAESERHPSDRSATPADAATHEARIAAPRALRGGNVETAVGAKPAPRIDRSPATRGPRLPDVALIGVDWGATHLRVHAFDARGGVLATRHSARGAAALTSPDEFADALDELLGADLDDGHAPILLAGMAGARRGWQETPYATLPADAAALAALLQPLQFRGRRAAIVPGVATGFADVMRGAETQALGVPPGTARAVAPGPHSRWLRLSDGAVTGGSTYATGERYSQLLERSLRGRSQPARAWSERGFLLGLDAARAHPDGLHELSDVHAQPMRDAAPAGELPAFLSGLLIGYECLSALAADGAHCETAIVGDARLAAIYALALRRYGCPHYIIEGDTAFCHGLWRIAREARYA</sequence>
<dbReference type="GeneID" id="83062507"/>
<feature type="compositionally biased region" description="Basic and acidic residues" evidence="1">
    <location>
        <begin position="1"/>
        <end position="19"/>
    </location>
</feature>
<dbReference type="AlphaFoldDB" id="A0AAU9ABD6"/>
<dbReference type="InterPro" id="IPR043129">
    <property type="entry name" value="ATPase_NBD"/>
</dbReference>
<name>A0AAU9ABD6_LYSEN</name>
<evidence type="ECO:0000313" key="2">
    <source>
        <dbReference type="EMBL" id="BAV96090.1"/>
    </source>
</evidence>
<dbReference type="InterPro" id="IPR007729">
    <property type="entry name" value="DGOK"/>
</dbReference>
<organism evidence="2 3">
    <name type="scientific">Lysobacter enzymogenes</name>
    <dbReference type="NCBI Taxonomy" id="69"/>
    <lineage>
        <taxon>Bacteria</taxon>
        <taxon>Pseudomonadati</taxon>
        <taxon>Pseudomonadota</taxon>
        <taxon>Gammaproteobacteria</taxon>
        <taxon>Lysobacterales</taxon>
        <taxon>Lysobacteraceae</taxon>
        <taxon>Lysobacter</taxon>
    </lineage>
</organism>
<evidence type="ECO:0000313" key="3">
    <source>
        <dbReference type="Proteomes" id="UP000218824"/>
    </source>
</evidence>
<dbReference type="RefSeq" id="WP_096376589.1">
    <property type="nucleotide sequence ID" value="NZ_AP014940.1"/>
</dbReference>
<feature type="region of interest" description="Disordered" evidence="1">
    <location>
        <begin position="1"/>
        <end position="66"/>
    </location>
</feature>
<dbReference type="SUPFAM" id="SSF53067">
    <property type="entry name" value="Actin-like ATPase domain"/>
    <property type="match status" value="1"/>
</dbReference>
<dbReference type="Pfam" id="PF05035">
    <property type="entry name" value="DGOK"/>
    <property type="match status" value="1"/>
</dbReference>
<dbReference type="Gene3D" id="3.30.420.300">
    <property type="entry name" value="2-keto-3-deoxy-galactonokinase, substrate binding domain"/>
    <property type="match status" value="1"/>
</dbReference>
<accession>A0AAU9ABD6</accession>
<dbReference type="GO" id="GO:0034194">
    <property type="term" value="P:D-galactonate catabolic process"/>
    <property type="evidence" value="ECO:0007669"/>
    <property type="project" value="InterPro"/>
</dbReference>